<dbReference type="Proteomes" id="UP000252733">
    <property type="component" value="Unassembled WGS sequence"/>
</dbReference>
<dbReference type="Pfam" id="PF01077">
    <property type="entry name" value="NIR_SIR"/>
    <property type="match status" value="1"/>
</dbReference>
<dbReference type="Gene3D" id="3.90.480.10">
    <property type="entry name" value="Sulfite Reductase Hemoprotein,Domain 2"/>
    <property type="match status" value="1"/>
</dbReference>
<dbReference type="InterPro" id="IPR006067">
    <property type="entry name" value="NO2/SO3_Rdtase_4Fe4S_dom"/>
</dbReference>
<dbReference type="InterPro" id="IPR005117">
    <property type="entry name" value="NiRdtase/SiRdtase_haem-b_fer"/>
</dbReference>
<dbReference type="PANTHER" id="PTHR32439">
    <property type="entry name" value="FERREDOXIN--NITRITE REDUCTASE, CHLOROPLASTIC"/>
    <property type="match status" value="1"/>
</dbReference>
<dbReference type="SUPFAM" id="SSF55124">
    <property type="entry name" value="Nitrite/Sulfite reductase N-terminal domain-like"/>
    <property type="match status" value="2"/>
</dbReference>
<keyword evidence="2" id="KW-0349">Heme</keyword>
<dbReference type="GO" id="GO:0016491">
    <property type="term" value="F:oxidoreductase activity"/>
    <property type="evidence" value="ECO:0007669"/>
    <property type="project" value="UniProtKB-KW"/>
</dbReference>
<sequence length="426" mass="47488">MSNQIIVNNSYSASGLTPQKERFLREEIAQLKKQIRDLIDKNSGPNPPITTITTLGVVQQSGSTPLKIRLKSTGGSFSPHQLTAIAKTASNYGQGLLVLTSRQEIDIPFIATEHIPATLEHLLFQGIDISGNTHNILNITNPEDAGTSFQEKFDTTPHVLALNRILNHPSSPTLFPPGLRIGFAGDYRDNSLARYNDIGFIATTREGKRGFRVFIGGSPYPAPTPGYLLSGFLEETEILYVIKTIKRILAENKEIIPKNALNLRSVINHLGREKAFKLFSFYYPDIKQEKNYLLDSKELSPSPSTPLKPGNINFPLLSRHWVYRYVRDQKQSGLFSVELPLPEGNISSSNLIRLAEFLTPLGEDNIRMSVHRNFFLRNIPGEQLLPLQGLLKDISSQNDENEEISPLALNGHKILERIRKTGSAGT</sequence>
<dbReference type="InterPro" id="IPR036136">
    <property type="entry name" value="Nit/Sulf_reduc_fer-like_dom_sf"/>
</dbReference>
<feature type="domain" description="Nitrite/Sulfite reductase ferredoxin-like" evidence="8">
    <location>
        <begin position="68"/>
        <end position="123"/>
    </location>
</feature>
<dbReference type="Gene3D" id="3.30.413.10">
    <property type="entry name" value="Sulfite Reductase Hemoprotein, domain 1"/>
    <property type="match status" value="1"/>
</dbReference>
<dbReference type="AlphaFoldDB" id="A0A2T0XTK5"/>
<evidence type="ECO:0000259" key="8">
    <source>
        <dbReference type="Pfam" id="PF03460"/>
    </source>
</evidence>
<dbReference type="OrthoDB" id="9803707at2"/>
<keyword evidence="5" id="KW-0408">Iron</keyword>
<reference evidence="9 10" key="1">
    <citation type="submission" date="2018-07" db="EMBL/GenBank/DDBJ databases">
        <title>Freshwater and sediment microbial communities from various areas in North America, analyzing microbe dynamics in response to fracking.</title>
        <authorList>
            <person name="Lamendella R."/>
        </authorList>
    </citation>
    <scope>NUCLEOTIDE SEQUENCE [LARGE SCALE GENOMIC DNA]</scope>
    <source>
        <strain evidence="9 10">160A</strain>
    </source>
</reference>
<proteinExistence type="predicted"/>
<feature type="domain" description="Nitrite/Sulfite reductase ferredoxin-like" evidence="8">
    <location>
        <begin position="328"/>
        <end position="392"/>
    </location>
</feature>
<evidence type="ECO:0000313" key="10">
    <source>
        <dbReference type="Proteomes" id="UP000252733"/>
    </source>
</evidence>
<evidence type="ECO:0000256" key="1">
    <source>
        <dbReference type="ARBA" id="ARBA00022485"/>
    </source>
</evidence>
<evidence type="ECO:0000259" key="7">
    <source>
        <dbReference type="Pfam" id="PF01077"/>
    </source>
</evidence>
<keyword evidence="3" id="KW-0479">Metal-binding</keyword>
<protein>
    <submittedName>
        <fullName evidence="9">Nitrite/sulfite reductase ferredoxin-like protein</fullName>
    </submittedName>
</protein>
<feature type="domain" description="Nitrite/sulphite reductase 4Fe-4S" evidence="7">
    <location>
        <begin position="135"/>
        <end position="278"/>
    </location>
</feature>
<dbReference type="InterPro" id="IPR045854">
    <property type="entry name" value="NO2/SO3_Rdtase_4Fe4S_sf"/>
</dbReference>
<keyword evidence="6" id="KW-0411">Iron-sulfur</keyword>
<dbReference type="GO" id="GO:0046872">
    <property type="term" value="F:metal ion binding"/>
    <property type="evidence" value="ECO:0007669"/>
    <property type="project" value="UniProtKB-KW"/>
</dbReference>
<name>A0A2T0XTK5_9BACT</name>
<dbReference type="EMBL" id="QPIZ01000021">
    <property type="protein sequence ID" value="RCW30628.1"/>
    <property type="molecule type" value="Genomic_DNA"/>
</dbReference>
<dbReference type="PANTHER" id="PTHR32439:SF9">
    <property type="entry name" value="BLR3264 PROTEIN"/>
    <property type="match status" value="1"/>
</dbReference>
<dbReference type="Pfam" id="PF03460">
    <property type="entry name" value="NIR_SIR_ferr"/>
    <property type="match status" value="2"/>
</dbReference>
<evidence type="ECO:0000313" key="9">
    <source>
        <dbReference type="EMBL" id="RCW30628.1"/>
    </source>
</evidence>
<keyword evidence="4" id="KW-0560">Oxidoreductase</keyword>
<evidence type="ECO:0000256" key="3">
    <source>
        <dbReference type="ARBA" id="ARBA00022723"/>
    </source>
</evidence>
<gene>
    <name evidence="9" type="ORF">DFO77_12165</name>
</gene>
<dbReference type="InterPro" id="IPR051329">
    <property type="entry name" value="NIR_SIR_4Fe-4S"/>
</dbReference>
<keyword evidence="10" id="KW-1185">Reference proteome</keyword>
<dbReference type="RefSeq" id="WP_106151558.1">
    <property type="nucleotide sequence ID" value="NZ_PVTS01000001.1"/>
</dbReference>
<dbReference type="GO" id="GO:0051539">
    <property type="term" value="F:4 iron, 4 sulfur cluster binding"/>
    <property type="evidence" value="ECO:0007669"/>
    <property type="project" value="UniProtKB-KW"/>
</dbReference>
<evidence type="ECO:0000256" key="5">
    <source>
        <dbReference type="ARBA" id="ARBA00023004"/>
    </source>
</evidence>
<evidence type="ECO:0000256" key="4">
    <source>
        <dbReference type="ARBA" id="ARBA00023002"/>
    </source>
</evidence>
<evidence type="ECO:0000256" key="2">
    <source>
        <dbReference type="ARBA" id="ARBA00022617"/>
    </source>
</evidence>
<dbReference type="SUPFAM" id="SSF56014">
    <property type="entry name" value="Nitrite and sulphite reductase 4Fe-4S domain-like"/>
    <property type="match status" value="1"/>
</dbReference>
<keyword evidence="1" id="KW-0004">4Fe-4S</keyword>
<comment type="caution">
    <text evidence="9">The sequence shown here is derived from an EMBL/GenBank/DDBJ whole genome shotgun (WGS) entry which is preliminary data.</text>
</comment>
<accession>A0A2T0XTK5</accession>
<dbReference type="GO" id="GO:0020037">
    <property type="term" value="F:heme binding"/>
    <property type="evidence" value="ECO:0007669"/>
    <property type="project" value="InterPro"/>
</dbReference>
<evidence type="ECO:0000256" key="6">
    <source>
        <dbReference type="ARBA" id="ARBA00023014"/>
    </source>
</evidence>
<organism evidence="9 10">
    <name type="scientific">Marinilabilia salmonicolor</name>
    <dbReference type="NCBI Taxonomy" id="989"/>
    <lineage>
        <taxon>Bacteria</taxon>
        <taxon>Pseudomonadati</taxon>
        <taxon>Bacteroidota</taxon>
        <taxon>Bacteroidia</taxon>
        <taxon>Marinilabiliales</taxon>
        <taxon>Marinilabiliaceae</taxon>
        <taxon>Marinilabilia</taxon>
    </lineage>
</organism>